<evidence type="ECO:0000313" key="6">
    <source>
        <dbReference type="EMBL" id="AGZ90384.1"/>
    </source>
</evidence>
<evidence type="ECO:0000256" key="2">
    <source>
        <dbReference type="ARBA" id="ARBA00022980"/>
    </source>
</evidence>
<dbReference type="PROSITE" id="PS00525">
    <property type="entry name" value="RIBOSOMAL_L6_1"/>
    <property type="match status" value="1"/>
</dbReference>
<dbReference type="GO" id="GO:0003735">
    <property type="term" value="F:structural constituent of ribosome"/>
    <property type="evidence" value="ECO:0007669"/>
    <property type="project" value="InterPro"/>
</dbReference>
<dbReference type="PRINTS" id="PR00059">
    <property type="entry name" value="RIBOSOMALL6"/>
</dbReference>
<dbReference type="GO" id="GO:0006412">
    <property type="term" value="P:translation"/>
    <property type="evidence" value="ECO:0007669"/>
    <property type="project" value="InterPro"/>
</dbReference>
<dbReference type="SUPFAM" id="SSF56053">
    <property type="entry name" value="Ribosomal protein L6"/>
    <property type="match status" value="1"/>
</dbReference>
<evidence type="ECO:0000256" key="4">
    <source>
        <dbReference type="RuleBase" id="RU003869"/>
    </source>
</evidence>
<dbReference type="Gene3D" id="3.90.930.12">
    <property type="entry name" value="Ribosomal protein L6, alpha-beta domain"/>
    <property type="match status" value="1"/>
</dbReference>
<reference evidence="6" key="1">
    <citation type="journal article" date="2013" name="Genome Biol. Evol.">
        <title>Tracing the evolution of streptophyte algae and their mitochondrial genome.</title>
        <authorList>
            <person name="Turmel M."/>
            <person name="Otis C."/>
            <person name="Lemieux C."/>
        </authorList>
    </citation>
    <scope>NUCLEOTIDE SEQUENCE</scope>
</reference>
<keyword evidence="3 4" id="KW-0687">Ribonucleoprotein</keyword>
<accession>U5YE58</accession>
<geneLocation type="mitochondrion" evidence="6"/>
<keyword evidence="2 4" id="KW-0689">Ribosomal protein</keyword>
<protein>
    <submittedName>
        <fullName evidence="6">Ribosomal protein L6</fullName>
    </submittedName>
</protein>
<dbReference type="GO" id="GO:1990904">
    <property type="term" value="C:ribonucleoprotein complex"/>
    <property type="evidence" value="ECO:0007669"/>
    <property type="project" value="UniProtKB-KW"/>
</dbReference>
<dbReference type="InterPro" id="IPR002358">
    <property type="entry name" value="Ribosomal_uL6_CS"/>
</dbReference>
<dbReference type="InterPro" id="IPR000702">
    <property type="entry name" value="Ribosomal_uL6-like"/>
</dbReference>
<dbReference type="InterPro" id="IPR020040">
    <property type="entry name" value="Ribosomal_uL6_a/b-dom"/>
</dbReference>
<dbReference type="RefSeq" id="YP_008816141.1">
    <property type="nucleotide sequence ID" value="NC_022863.1"/>
</dbReference>
<feature type="domain" description="Large ribosomal subunit protein uL6 alpha-beta" evidence="5">
    <location>
        <begin position="13"/>
        <end position="89"/>
    </location>
</feature>
<dbReference type="GO" id="GO:0005840">
    <property type="term" value="C:ribosome"/>
    <property type="evidence" value="ECO:0007669"/>
    <property type="project" value="UniProtKB-KW"/>
</dbReference>
<dbReference type="GeneID" id="17675516"/>
<dbReference type="PANTHER" id="PTHR11655">
    <property type="entry name" value="60S/50S RIBOSOMAL PROTEIN L6/L9"/>
    <property type="match status" value="1"/>
</dbReference>
<sequence>MKNKIYVCFLELIGVGYKASSDIDGISLTLKLGFSHDITLKAFPSTRVYCLKPTLICCAGTNYLKVTSFAAKIKKYKPPEIYKGKGIRYRNEIIVYKQGKKNKL</sequence>
<dbReference type="GO" id="GO:0019843">
    <property type="term" value="F:rRNA binding"/>
    <property type="evidence" value="ECO:0007669"/>
    <property type="project" value="InterPro"/>
</dbReference>
<evidence type="ECO:0000256" key="3">
    <source>
        <dbReference type="ARBA" id="ARBA00023274"/>
    </source>
</evidence>
<dbReference type="InterPro" id="IPR019906">
    <property type="entry name" value="Ribosomal_uL6_bac-type"/>
</dbReference>
<proteinExistence type="inferred from homology"/>
<name>U5YE58_9VIRI</name>
<keyword evidence="6" id="KW-0496">Mitochondrion</keyword>
<organism evidence="6">
    <name type="scientific">Roya obtusa</name>
    <dbReference type="NCBI Taxonomy" id="104537"/>
    <lineage>
        <taxon>Eukaryota</taxon>
        <taxon>Viridiplantae</taxon>
        <taxon>Streptophyta</taxon>
        <taxon>Zygnematophyceae</taxon>
        <taxon>Zygnematophycidae</taxon>
        <taxon>Zygnematales</taxon>
        <taxon>Mesotaeniaceae</taxon>
        <taxon>Roya</taxon>
    </lineage>
</organism>
<evidence type="ECO:0000256" key="1">
    <source>
        <dbReference type="ARBA" id="ARBA00009356"/>
    </source>
</evidence>
<dbReference type="EMBL" id="KF060943">
    <property type="protein sequence ID" value="AGZ90384.1"/>
    <property type="molecule type" value="Genomic_DNA"/>
</dbReference>
<dbReference type="AlphaFoldDB" id="U5YE58"/>
<gene>
    <name evidence="6" type="primary">rpl6</name>
</gene>
<dbReference type="Pfam" id="PF00347">
    <property type="entry name" value="Ribosomal_L6"/>
    <property type="match status" value="1"/>
</dbReference>
<dbReference type="InterPro" id="IPR036789">
    <property type="entry name" value="Ribosomal_uL6-like_a/b-dom_sf"/>
</dbReference>
<dbReference type="PANTHER" id="PTHR11655:SF17">
    <property type="entry name" value="RIBOSOMAL PROTEIN L6-RELATED"/>
    <property type="match status" value="1"/>
</dbReference>
<comment type="similarity">
    <text evidence="1 4">Belongs to the universal ribosomal protein uL6 family.</text>
</comment>
<evidence type="ECO:0000259" key="5">
    <source>
        <dbReference type="Pfam" id="PF00347"/>
    </source>
</evidence>